<dbReference type="EMBL" id="VYZN01000037">
    <property type="protein sequence ID" value="KAE9532987.1"/>
    <property type="molecule type" value="Genomic_DNA"/>
</dbReference>
<dbReference type="AlphaFoldDB" id="A0A6G0TIN7"/>
<sequence length="222" mass="25249">MKSKKKARYRISKFAKKPWPLAQNVAFLDKVEFERRFISNVSPFSPPVNETHAADDDVDENEEDVEPISKTNAPSTSRSYAGKRIRSNADNLVAILAKRTKERDTLFANIHSQQEKVLNTKDYDVDLFLKSITETLKKFPKKGISEAKLKVLSLVSELEDKYDGPEISGSAYNPVYPPQDNSPNSIPKPTLFTPYNYAPYTQIPEPQDFTNFAQYDTSVYKS</sequence>
<reference evidence="2 3" key="1">
    <citation type="submission" date="2019-08" db="EMBL/GenBank/DDBJ databases">
        <title>The genome of the soybean aphid Biotype 1, its phylome, world population structure and adaptation to the North American continent.</title>
        <authorList>
            <person name="Giordano R."/>
            <person name="Donthu R.K."/>
            <person name="Hernandez A.G."/>
            <person name="Wright C.L."/>
            <person name="Zimin A.V."/>
        </authorList>
    </citation>
    <scope>NUCLEOTIDE SEQUENCE [LARGE SCALE GENOMIC DNA]</scope>
    <source>
        <tissue evidence="2">Whole aphids</tissue>
    </source>
</reference>
<evidence type="ECO:0008006" key="4">
    <source>
        <dbReference type="Google" id="ProtNLM"/>
    </source>
</evidence>
<feature type="region of interest" description="Disordered" evidence="1">
    <location>
        <begin position="42"/>
        <end position="81"/>
    </location>
</feature>
<organism evidence="2 3">
    <name type="scientific">Aphis glycines</name>
    <name type="common">Soybean aphid</name>
    <dbReference type="NCBI Taxonomy" id="307491"/>
    <lineage>
        <taxon>Eukaryota</taxon>
        <taxon>Metazoa</taxon>
        <taxon>Ecdysozoa</taxon>
        <taxon>Arthropoda</taxon>
        <taxon>Hexapoda</taxon>
        <taxon>Insecta</taxon>
        <taxon>Pterygota</taxon>
        <taxon>Neoptera</taxon>
        <taxon>Paraneoptera</taxon>
        <taxon>Hemiptera</taxon>
        <taxon>Sternorrhyncha</taxon>
        <taxon>Aphidomorpha</taxon>
        <taxon>Aphidoidea</taxon>
        <taxon>Aphididae</taxon>
        <taxon>Aphidini</taxon>
        <taxon>Aphis</taxon>
        <taxon>Aphis</taxon>
    </lineage>
</organism>
<dbReference type="Proteomes" id="UP000475862">
    <property type="component" value="Unassembled WGS sequence"/>
</dbReference>
<protein>
    <recommendedName>
        <fullName evidence="4">BESS domain-containing protein</fullName>
    </recommendedName>
</protein>
<comment type="caution">
    <text evidence="2">The sequence shown here is derived from an EMBL/GenBank/DDBJ whole genome shotgun (WGS) entry which is preliminary data.</text>
</comment>
<feature type="compositionally biased region" description="Polar residues" evidence="1">
    <location>
        <begin position="69"/>
        <end position="79"/>
    </location>
</feature>
<name>A0A6G0TIN7_APHGL</name>
<feature type="compositionally biased region" description="Acidic residues" evidence="1">
    <location>
        <begin position="56"/>
        <end position="66"/>
    </location>
</feature>
<evidence type="ECO:0000256" key="1">
    <source>
        <dbReference type="SAM" id="MobiDB-lite"/>
    </source>
</evidence>
<evidence type="ECO:0000313" key="2">
    <source>
        <dbReference type="EMBL" id="KAE9532987.1"/>
    </source>
</evidence>
<feature type="region of interest" description="Disordered" evidence="1">
    <location>
        <begin position="169"/>
        <end position="188"/>
    </location>
</feature>
<dbReference type="OrthoDB" id="5803771at2759"/>
<keyword evidence="3" id="KW-1185">Reference proteome</keyword>
<gene>
    <name evidence="2" type="ORF">AGLY_009415</name>
</gene>
<accession>A0A6G0TIN7</accession>
<evidence type="ECO:0000313" key="3">
    <source>
        <dbReference type="Proteomes" id="UP000475862"/>
    </source>
</evidence>
<proteinExistence type="predicted"/>